<feature type="compositionally biased region" description="Basic and acidic residues" evidence="4">
    <location>
        <begin position="652"/>
        <end position="667"/>
    </location>
</feature>
<feature type="domain" description="DRBM" evidence="5">
    <location>
        <begin position="73"/>
        <end position="140"/>
    </location>
</feature>
<dbReference type="FunFam" id="3.30.160.20:FF:000007">
    <property type="entry name" value="Double-stranded RNA-binding protein Staufen homolog 1"/>
    <property type="match status" value="1"/>
</dbReference>
<dbReference type="PANTHER" id="PTHR46054">
    <property type="entry name" value="MATERNAL EFFECT PROTEIN STAUFEN"/>
    <property type="match status" value="1"/>
</dbReference>
<dbReference type="Gene3D" id="3.30.160.20">
    <property type="match status" value="5"/>
</dbReference>
<keyword evidence="6" id="KW-1185">Reference proteome</keyword>
<sequence length="688" mass="74483">MAQVSVTAPALSVGAPLPSVAGDACGLEPTSPLLAPPAGQCPVTATTNAIGTIIDGMSSVSLEENMANPKEKTPMCLVNELARYNKLQAQYKLVREEGPAHAKLFTVELALGEQTWEAEGSSIKKAQHSAATRALAETALPRPPARPPKHNLGTNPVFMLPAGSITPTVELNGMAMKLGLPVFYRHFDPPPMPGYRPNYNYRGMPHQRYHHPPMPRAFLVELQVGERKFTGEGRTRQAARHNAASNALKDLQSDPLPPKPAPDTQENGNEDEDEENDHDANKSEISQVFEIALKRNFPVNFEVVRESGPPHMKSFVTRLSVGQFSAEEEGKSKKLSKKKAAAIVLAELFKLPPLPVVEKPRPTLFKKKPKSIVKVSPEYSQGMNPISRLAQIQQAKKEREPDYTVVSERSLALRRREFIMQVKVGDDCATGTGPSKKIAKRNAAETLLLQLGYKPSLPAASPDDKCQPQEGEKPVDTRKVTFAEPASPNQKGILHLSADVYQQMEAARNRAGGPPPQQQQQHPAMGYGKKEPSWGGPGPMHPHGLGNATATIPRELLMKGGSPTAEAMVKVPPVHMVHACQQLDYLAREQGFQVQYMDMQHGKDVMSTLTILPLQIAFHGVGSTVEAARDQAALNTLKQLSEQGLDALASKGKPDNKGLADKMDPKGMDLGGGPVKTPPGPSPEPIGT</sequence>
<dbReference type="InterPro" id="IPR044464">
    <property type="entry name" value="STAU2_DSRM_2"/>
</dbReference>
<keyword evidence="1" id="KW-0677">Repeat</keyword>
<feature type="compositionally biased region" description="Basic and acidic residues" evidence="4">
    <location>
        <begin position="462"/>
        <end position="475"/>
    </location>
</feature>
<dbReference type="InterPro" id="IPR032478">
    <property type="entry name" value="Staufen_C"/>
</dbReference>
<organism evidence="6 7">
    <name type="scientific">Petromyzon marinus</name>
    <name type="common">Sea lamprey</name>
    <dbReference type="NCBI Taxonomy" id="7757"/>
    <lineage>
        <taxon>Eukaryota</taxon>
        <taxon>Metazoa</taxon>
        <taxon>Chordata</taxon>
        <taxon>Craniata</taxon>
        <taxon>Vertebrata</taxon>
        <taxon>Cyclostomata</taxon>
        <taxon>Hyperoartia</taxon>
        <taxon>Petromyzontiformes</taxon>
        <taxon>Petromyzontidae</taxon>
        <taxon>Petromyzon</taxon>
    </lineage>
</organism>
<dbReference type="RefSeq" id="XP_032810774.1">
    <property type="nucleotide sequence ID" value="XM_032954883.1"/>
</dbReference>
<dbReference type="CDD" id="cd19882">
    <property type="entry name" value="DSRM_STAU2_rpt2"/>
    <property type="match status" value="1"/>
</dbReference>
<dbReference type="GO" id="GO:0035418">
    <property type="term" value="P:protein localization to synapse"/>
    <property type="evidence" value="ECO:0007669"/>
    <property type="project" value="TreeGrafter"/>
</dbReference>
<feature type="domain" description="DRBM" evidence="5">
    <location>
        <begin position="166"/>
        <end position="253"/>
    </location>
</feature>
<dbReference type="GO" id="GO:0005886">
    <property type="term" value="C:plasma membrane"/>
    <property type="evidence" value="ECO:0007669"/>
    <property type="project" value="TreeGrafter"/>
</dbReference>
<dbReference type="Proteomes" id="UP001318040">
    <property type="component" value="Chromosome 15"/>
</dbReference>
<dbReference type="SMART" id="SM00358">
    <property type="entry name" value="DSRM"/>
    <property type="match status" value="4"/>
</dbReference>
<dbReference type="PROSITE" id="PS50137">
    <property type="entry name" value="DS_RBD"/>
    <property type="match status" value="5"/>
</dbReference>
<name>A0AAJ7T417_PETMA</name>
<dbReference type="PANTHER" id="PTHR46054:SF1">
    <property type="entry name" value="DOUBLE-STRANDED RNA-BINDING PROTEIN STAUFEN HOMOLOG 2"/>
    <property type="match status" value="1"/>
</dbReference>
<evidence type="ECO:0000259" key="5">
    <source>
        <dbReference type="PROSITE" id="PS50137"/>
    </source>
</evidence>
<gene>
    <name evidence="7" type="primary">LOC116942673</name>
</gene>
<proteinExistence type="predicted"/>
<protein>
    <submittedName>
        <fullName evidence="7">Double-stranded RNA-binding protein Staufen homolog 2-like isoform X2</fullName>
    </submittedName>
</protein>
<evidence type="ECO:0000256" key="3">
    <source>
        <dbReference type="PROSITE-ProRule" id="PRU00266"/>
    </source>
</evidence>
<dbReference type="GO" id="GO:0003729">
    <property type="term" value="F:mRNA binding"/>
    <property type="evidence" value="ECO:0007669"/>
    <property type="project" value="TreeGrafter"/>
</dbReference>
<dbReference type="GO" id="GO:0010494">
    <property type="term" value="C:cytoplasmic stress granule"/>
    <property type="evidence" value="ECO:0007669"/>
    <property type="project" value="TreeGrafter"/>
</dbReference>
<feature type="region of interest" description="Disordered" evidence="4">
    <location>
        <begin position="231"/>
        <end position="280"/>
    </location>
</feature>
<accession>A0AAJ7T417</accession>
<dbReference type="GO" id="GO:0003725">
    <property type="term" value="F:double-stranded RNA binding"/>
    <property type="evidence" value="ECO:0007669"/>
    <property type="project" value="TreeGrafter"/>
</dbReference>
<dbReference type="GO" id="GO:0098964">
    <property type="term" value="P:anterograde dendritic transport of messenger ribonucleoprotein complex"/>
    <property type="evidence" value="ECO:0007669"/>
    <property type="project" value="TreeGrafter"/>
</dbReference>
<dbReference type="GO" id="GO:0008298">
    <property type="term" value="P:intracellular mRNA localization"/>
    <property type="evidence" value="ECO:0007669"/>
    <property type="project" value="TreeGrafter"/>
</dbReference>
<dbReference type="AlphaFoldDB" id="A0AAJ7T417"/>
<dbReference type="GO" id="GO:0007281">
    <property type="term" value="P:germ cell development"/>
    <property type="evidence" value="ECO:0007669"/>
    <property type="project" value="TreeGrafter"/>
</dbReference>
<evidence type="ECO:0000313" key="6">
    <source>
        <dbReference type="Proteomes" id="UP001318040"/>
    </source>
</evidence>
<reference evidence="7" key="1">
    <citation type="submission" date="2025-08" db="UniProtKB">
        <authorList>
            <consortium name="RefSeq"/>
        </authorList>
    </citation>
    <scope>IDENTIFICATION</scope>
    <source>
        <tissue evidence="7">Sperm</tissue>
    </source>
</reference>
<feature type="compositionally biased region" description="Pro residues" evidence="4">
    <location>
        <begin position="676"/>
        <end position="688"/>
    </location>
</feature>
<feature type="region of interest" description="Disordered" evidence="4">
    <location>
        <begin position="507"/>
        <end position="545"/>
    </location>
</feature>
<dbReference type="GO" id="GO:0043025">
    <property type="term" value="C:neuronal cell body"/>
    <property type="evidence" value="ECO:0007669"/>
    <property type="project" value="TreeGrafter"/>
</dbReference>
<dbReference type="GO" id="GO:0032839">
    <property type="term" value="C:dendrite cytoplasm"/>
    <property type="evidence" value="ECO:0007669"/>
    <property type="project" value="GOC"/>
</dbReference>
<feature type="compositionally biased region" description="Acidic residues" evidence="4">
    <location>
        <begin position="268"/>
        <end position="277"/>
    </location>
</feature>
<evidence type="ECO:0000256" key="1">
    <source>
        <dbReference type="ARBA" id="ARBA00022737"/>
    </source>
</evidence>
<feature type="domain" description="DRBM" evidence="5">
    <location>
        <begin position="283"/>
        <end position="350"/>
    </location>
</feature>
<keyword evidence="2 3" id="KW-0694">RNA-binding</keyword>
<evidence type="ECO:0000256" key="4">
    <source>
        <dbReference type="SAM" id="MobiDB-lite"/>
    </source>
</evidence>
<feature type="region of interest" description="Disordered" evidence="4">
    <location>
        <begin position="455"/>
        <end position="475"/>
    </location>
</feature>
<dbReference type="FunFam" id="3.30.160.20:FF:000013">
    <property type="entry name" value="double-stranded RNA-binding protein Staufen homolog 2 isoform X3"/>
    <property type="match status" value="1"/>
</dbReference>
<feature type="domain" description="DRBM" evidence="5">
    <location>
        <begin position="578"/>
        <end position="642"/>
    </location>
</feature>
<dbReference type="InterPro" id="IPR051740">
    <property type="entry name" value="DRBM-containing_protein"/>
</dbReference>
<feature type="domain" description="DRBM" evidence="5">
    <location>
        <begin position="384"/>
        <end position="453"/>
    </location>
</feature>
<evidence type="ECO:0000256" key="2">
    <source>
        <dbReference type="ARBA" id="ARBA00022884"/>
    </source>
</evidence>
<dbReference type="SUPFAM" id="SSF54768">
    <property type="entry name" value="dsRNA-binding domain-like"/>
    <property type="match status" value="4"/>
</dbReference>
<dbReference type="Pfam" id="PF16482">
    <property type="entry name" value="Staufen_C"/>
    <property type="match status" value="1"/>
</dbReference>
<dbReference type="FunFam" id="3.30.160.20:FF:000024">
    <property type="entry name" value="double-stranded RNA-binding protein Staufen homolog 1 isoform X1"/>
    <property type="match status" value="1"/>
</dbReference>
<dbReference type="InterPro" id="IPR014720">
    <property type="entry name" value="dsRBD_dom"/>
</dbReference>
<evidence type="ECO:0000313" key="7">
    <source>
        <dbReference type="RefSeq" id="XP_032810774.1"/>
    </source>
</evidence>
<dbReference type="CTD" id="27067"/>
<feature type="region of interest" description="Disordered" evidence="4">
    <location>
        <begin position="645"/>
        <end position="688"/>
    </location>
</feature>
<dbReference type="Pfam" id="PF00035">
    <property type="entry name" value="dsrm"/>
    <property type="match status" value="3"/>
</dbReference>